<feature type="compositionally biased region" description="Basic and acidic residues" evidence="1">
    <location>
        <begin position="49"/>
        <end position="61"/>
    </location>
</feature>
<feature type="region of interest" description="Disordered" evidence="1">
    <location>
        <begin position="35"/>
        <end position="61"/>
    </location>
</feature>
<protein>
    <submittedName>
        <fullName evidence="2">Uncharacterized protein</fullName>
    </submittedName>
</protein>
<evidence type="ECO:0000313" key="3">
    <source>
        <dbReference type="Proteomes" id="UP000270743"/>
    </source>
</evidence>
<dbReference type="AlphaFoldDB" id="A0A447IP63"/>
<evidence type="ECO:0000313" key="2">
    <source>
        <dbReference type="EMBL" id="VDS09250.1"/>
    </source>
</evidence>
<accession>A0A447IP63</accession>
<reference evidence="2 3" key="1">
    <citation type="submission" date="2018-12" db="EMBL/GenBank/DDBJ databases">
        <authorList>
            <person name="Criscuolo A."/>
        </authorList>
    </citation>
    <scope>NUCLEOTIDE SEQUENCE [LARGE SCALE GENOMIC DNA]</scope>
    <source>
        <strain evidence="2">ACIP1116241</strain>
    </source>
</reference>
<keyword evidence="3" id="KW-1185">Reference proteome</keyword>
<evidence type="ECO:0000256" key="1">
    <source>
        <dbReference type="SAM" id="MobiDB-lite"/>
    </source>
</evidence>
<dbReference type="OrthoDB" id="7876431at2"/>
<name>A0A447IP63_9RHOB</name>
<dbReference type="RefSeq" id="WP_126154900.1">
    <property type="nucleotide sequence ID" value="NZ_UZWE01000033.1"/>
</dbReference>
<sequence>MTGQRDYIVLQDAWIAGRPAKAGEIVSLTEREARYEPVESAAPKISAEPARRAKTRSETDA</sequence>
<organism evidence="2 3">
    <name type="scientific">Paracoccus haematequi</name>
    <dbReference type="NCBI Taxonomy" id="2491866"/>
    <lineage>
        <taxon>Bacteria</taxon>
        <taxon>Pseudomonadati</taxon>
        <taxon>Pseudomonadota</taxon>
        <taxon>Alphaproteobacteria</taxon>
        <taxon>Rhodobacterales</taxon>
        <taxon>Paracoccaceae</taxon>
        <taxon>Paracoccus</taxon>
    </lineage>
</organism>
<dbReference type="EMBL" id="UZWE01000033">
    <property type="protein sequence ID" value="VDS09250.1"/>
    <property type="molecule type" value="Genomic_DNA"/>
</dbReference>
<proteinExistence type="predicted"/>
<dbReference type="Proteomes" id="UP000270743">
    <property type="component" value="Unassembled WGS sequence"/>
</dbReference>
<gene>
    <name evidence="2" type="ORF">PARHAE_02442</name>
</gene>